<gene>
    <name evidence="2" type="ORF">JCM19232_326</name>
</gene>
<reference evidence="2 3" key="1">
    <citation type="submission" date="2015-01" db="EMBL/GenBank/DDBJ databases">
        <title>Vibrio sp. C5 JCM 19232 whole genome shotgun sequence.</title>
        <authorList>
            <person name="Sawabe T."/>
            <person name="Meirelles P."/>
            <person name="Feng G."/>
            <person name="Sayaka M."/>
            <person name="Hattori M."/>
            <person name="Ohkuma M."/>
        </authorList>
    </citation>
    <scope>NUCLEOTIDE SEQUENCE [LARGE SCALE GENOMIC DNA]</scope>
    <source>
        <strain evidence="2 3">JCM19232</strain>
    </source>
</reference>
<feature type="domain" description="Transcriptional regulator SgrR N-terminal HTH" evidence="1">
    <location>
        <begin position="5"/>
        <end position="72"/>
    </location>
</feature>
<sequence length="75" mass="8499">MSSPRLRAQFETLFEHFNGEDSDTRIEDITEILFCTRRNARIVLNKLAEEGGLSGILRQGEGNSHSLYLSKTATR</sequence>
<dbReference type="EMBL" id="BBSA01000001">
    <property type="protein sequence ID" value="GAM59993.1"/>
    <property type="molecule type" value="Genomic_DNA"/>
</dbReference>
<dbReference type="Pfam" id="PF12793">
    <property type="entry name" value="SgrR_N"/>
    <property type="match status" value="1"/>
</dbReference>
<dbReference type="InterPro" id="IPR025370">
    <property type="entry name" value="SgrR_HTH_N"/>
</dbReference>
<reference evidence="2 3" key="2">
    <citation type="submission" date="2015-01" db="EMBL/GenBank/DDBJ databases">
        <authorList>
            <consortium name="NBRP consortium"/>
            <person name="Sawabe T."/>
            <person name="Meirelles P."/>
            <person name="Feng G."/>
            <person name="Sayaka M."/>
            <person name="Hattori M."/>
            <person name="Ohkuma M."/>
        </authorList>
    </citation>
    <scope>NUCLEOTIDE SEQUENCE [LARGE SCALE GENOMIC DNA]</scope>
    <source>
        <strain evidence="2 3">JCM19232</strain>
    </source>
</reference>
<organism evidence="2 3">
    <name type="scientific">Vibrio ishigakensis</name>
    <dbReference type="NCBI Taxonomy" id="1481914"/>
    <lineage>
        <taxon>Bacteria</taxon>
        <taxon>Pseudomonadati</taxon>
        <taxon>Pseudomonadota</taxon>
        <taxon>Gammaproteobacteria</taxon>
        <taxon>Vibrionales</taxon>
        <taxon>Vibrionaceae</taxon>
        <taxon>Vibrio</taxon>
    </lineage>
</organism>
<evidence type="ECO:0000259" key="1">
    <source>
        <dbReference type="Pfam" id="PF12793"/>
    </source>
</evidence>
<comment type="caution">
    <text evidence="2">The sequence shown here is derived from an EMBL/GenBank/DDBJ whole genome shotgun (WGS) entry which is preliminary data.</text>
</comment>
<dbReference type="Proteomes" id="UP000031670">
    <property type="component" value="Unassembled WGS sequence"/>
</dbReference>
<evidence type="ECO:0000313" key="3">
    <source>
        <dbReference type="Proteomes" id="UP000031670"/>
    </source>
</evidence>
<proteinExistence type="predicted"/>
<accession>A0A0B8P9Z2</accession>
<evidence type="ECO:0000313" key="2">
    <source>
        <dbReference type="EMBL" id="GAM59993.1"/>
    </source>
</evidence>
<name>A0A0B8P9Z2_9VIBR</name>
<dbReference type="AlphaFoldDB" id="A0A0B8P9Z2"/>
<protein>
    <submittedName>
        <fullName evidence="2">SgrR protein</fullName>
    </submittedName>
</protein>